<dbReference type="PANTHER" id="PTHR16565:SF2">
    <property type="entry name" value="APOLIPOPROTEIN C-I"/>
    <property type="match status" value="1"/>
</dbReference>
<evidence type="ECO:0000313" key="8">
    <source>
        <dbReference type="EMBL" id="KAK5891929.1"/>
    </source>
</evidence>
<dbReference type="GO" id="GO:0050995">
    <property type="term" value="P:negative regulation of lipid catabolic process"/>
    <property type="evidence" value="ECO:0007669"/>
    <property type="project" value="TreeGrafter"/>
</dbReference>
<dbReference type="Gene3D" id="4.10.260.30">
    <property type="entry name" value="Apolipoprotein C-I"/>
    <property type="match status" value="1"/>
</dbReference>
<evidence type="ECO:0000313" key="9">
    <source>
        <dbReference type="Proteomes" id="UP001335648"/>
    </source>
</evidence>
<dbReference type="GO" id="GO:0005504">
    <property type="term" value="F:fatty acid binding"/>
    <property type="evidence" value="ECO:0007669"/>
    <property type="project" value="TreeGrafter"/>
</dbReference>
<keyword evidence="5 7" id="KW-0732">Signal</keyword>
<dbReference type="InterPro" id="IPR006781">
    <property type="entry name" value="ApoC-I"/>
</dbReference>
<keyword evidence="9" id="KW-1185">Reference proteome</keyword>
<keyword evidence="4" id="KW-0964">Secreted</keyword>
<evidence type="ECO:0000256" key="4">
    <source>
        <dbReference type="ARBA" id="ARBA00022525"/>
    </source>
</evidence>
<dbReference type="GO" id="GO:0034447">
    <property type="term" value="P:very-low-density lipoprotein particle clearance"/>
    <property type="evidence" value="ECO:0007669"/>
    <property type="project" value="TreeGrafter"/>
</dbReference>
<dbReference type="GO" id="GO:0006869">
    <property type="term" value="P:lipid transport"/>
    <property type="evidence" value="ECO:0007669"/>
    <property type="project" value="UniProtKB-KW"/>
</dbReference>
<evidence type="ECO:0000256" key="1">
    <source>
        <dbReference type="ARBA" id="ARBA00004613"/>
    </source>
</evidence>
<feature type="chain" id="PRO_5042993534" description="Apolipoprotein C-I" evidence="7">
    <location>
        <begin position="21"/>
        <end position="91"/>
    </location>
</feature>
<keyword evidence="6" id="KW-0445">Lipid transport</keyword>
<dbReference type="AlphaFoldDB" id="A0AAN8BVB4"/>
<dbReference type="PANTHER" id="PTHR16565">
    <property type="entry name" value="APOLIPOPROTEIN C-I"/>
    <property type="match status" value="1"/>
</dbReference>
<protein>
    <recommendedName>
        <fullName evidence="10">Apolipoprotein C-I</fullName>
    </recommendedName>
</protein>
<dbReference type="GO" id="GO:0032375">
    <property type="term" value="P:negative regulation of cholesterol transport"/>
    <property type="evidence" value="ECO:0007669"/>
    <property type="project" value="TreeGrafter"/>
</dbReference>
<proteinExistence type="inferred from homology"/>
<evidence type="ECO:0000256" key="7">
    <source>
        <dbReference type="SAM" id="SignalP"/>
    </source>
</evidence>
<dbReference type="Pfam" id="PF04691">
    <property type="entry name" value="ApoC-I"/>
    <property type="match status" value="1"/>
</dbReference>
<comment type="subcellular location">
    <subcellularLocation>
        <location evidence="1">Secreted</location>
    </subcellularLocation>
</comment>
<comment type="caution">
    <text evidence="8">The sequence shown here is derived from an EMBL/GenBank/DDBJ whole genome shotgun (WGS) entry which is preliminary data.</text>
</comment>
<dbReference type="GO" id="GO:0006641">
    <property type="term" value="P:triglyceride metabolic process"/>
    <property type="evidence" value="ECO:0007669"/>
    <property type="project" value="TreeGrafter"/>
</dbReference>
<organism evidence="8 9">
    <name type="scientific">Champsocephalus esox</name>
    <name type="common">pike icefish</name>
    <dbReference type="NCBI Taxonomy" id="159716"/>
    <lineage>
        <taxon>Eukaryota</taxon>
        <taxon>Metazoa</taxon>
        <taxon>Chordata</taxon>
        <taxon>Craniata</taxon>
        <taxon>Vertebrata</taxon>
        <taxon>Euteleostomi</taxon>
        <taxon>Actinopterygii</taxon>
        <taxon>Neopterygii</taxon>
        <taxon>Teleostei</taxon>
        <taxon>Neoteleostei</taxon>
        <taxon>Acanthomorphata</taxon>
        <taxon>Eupercaria</taxon>
        <taxon>Perciformes</taxon>
        <taxon>Notothenioidei</taxon>
        <taxon>Channichthyidae</taxon>
        <taxon>Champsocephalus</taxon>
    </lineage>
</organism>
<accession>A0AAN8BVB4</accession>
<dbReference type="EMBL" id="JAULUE010002055">
    <property type="protein sequence ID" value="KAK5891929.1"/>
    <property type="molecule type" value="Genomic_DNA"/>
</dbReference>
<dbReference type="GO" id="GO:0034364">
    <property type="term" value="C:high-density lipoprotein particle"/>
    <property type="evidence" value="ECO:0007669"/>
    <property type="project" value="TreeGrafter"/>
</dbReference>
<dbReference type="GO" id="GO:0004859">
    <property type="term" value="F:phospholipase inhibitor activity"/>
    <property type="evidence" value="ECO:0007669"/>
    <property type="project" value="TreeGrafter"/>
</dbReference>
<name>A0AAN8BVB4_9TELE</name>
<evidence type="ECO:0000256" key="2">
    <source>
        <dbReference type="ARBA" id="ARBA00009204"/>
    </source>
</evidence>
<reference evidence="8 9" key="1">
    <citation type="journal article" date="2023" name="Mol. Biol. Evol.">
        <title>Genomics of Secondarily Temperate Adaptation in the Only Non-Antarctic Icefish.</title>
        <authorList>
            <person name="Rivera-Colon A.G."/>
            <person name="Rayamajhi N."/>
            <person name="Minhas B.F."/>
            <person name="Madrigal G."/>
            <person name="Bilyk K.T."/>
            <person name="Yoon V."/>
            <person name="Hune M."/>
            <person name="Gregory S."/>
            <person name="Cheng C.H.C."/>
            <person name="Catchen J.M."/>
        </authorList>
    </citation>
    <scope>NUCLEOTIDE SEQUENCE [LARGE SCALE GENOMIC DNA]</scope>
    <source>
        <strain evidence="8">JC2023a</strain>
    </source>
</reference>
<dbReference type="GO" id="GO:0042157">
    <property type="term" value="P:lipoprotein metabolic process"/>
    <property type="evidence" value="ECO:0007669"/>
    <property type="project" value="InterPro"/>
</dbReference>
<evidence type="ECO:0000256" key="5">
    <source>
        <dbReference type="ARBA" id="ARBA00022729"/>
    </source>
</evidence>
<gene>
    <name evidence="8" type="ORF">CesoFtcFv8_012358</name>
</gene>
<evidence type="ECO:0000256" key="3">
    <source>
        <dbReference type="ARBA" id="ARBA00022448"/>
    </source>
</evidence>
<comment type="similarity">
    <text evidence="2">Belongs to the apolipoprotein C1 family.</text>
</comment>
<evidence type="ECO:0000256" key="6">
    <source>
        <dbReference type="ARBA" id="ARBA00023055"/>
    </source>
</evidence>
<sequence length="91" mass="10307">MRLYLVVAMLVLALAAFTQAQDAEVEPPVEETVEEKFAVFTNQMGEMGKKLADKAQTTFEGIRSSEFVASSQTWFEQQLEKFRQKIGEISQ</sequence>
<evidence type="ECO:0008006" key="10">
    <source>
        <dbReference type="Google" id="ProtNLM"/>
    </source>
</evidence>
<feature type="signal peptide" evidence="7">
    <location>
        <begin position="1"/>
        <end position="20"/>
    </location>
</feature>
<keyword evidence="3" id="KW-0813">Transport</keyword>
<dbReference type="GO" id="GO:0010916">
    <property type="term" value="P:negative regulation of very-low-density lipoprotein particle clearance"/>
    <property type="evidence" value="ECO:0007669"/>
    <property type="project" value="TreeGrafter"/>
</dbReference>
<dbReference type="Proteomes" id="UP001335648">
    <property type="component" value="Unassembled WGS sequence"/>
</dbReference>
<dbReference type="InterPro" id="IPR043081">
    <property type="entry name" value="ApoC-1_sf"/>
</dbReference>
<dbReference type="GO" id="GO:0034361">
    <property type="term" value="C:very-low-density lipoprotein particle"/>
    <property type="evidence" value="ECO:0007669"/>
    <property type="project" value="TreeGrafter"/>
</dbReference>